<gene>
    <name evidence="4" type="ORF">PACLA_8A071754</name>
</gene>
<keyword evidence="5" id="KW-1185">Reference proteome</keyword>
<organism evidence="4 5">
    <name type="scientific">Paramuricea clavata</name>
    <name type="common">Red gorgonian</name>
    <name type="synonym">Violescent sea-whip</name>
    <dbReference type="NCBI Taxonomy" id="317549"/>
    <lineage>
        <taxon>Eukaryota</taxon>
        <taxon>Metazoa</taxon>
        <taxon>Cnidaria</taxon>
        <taxon>Anthozoa</taxon>
        <taxon>Octocorallia</taxon>
        <taxon>Malacalcyonacea</taxon>
        <taxon>Plexauridae</taxon>
        <taxon>Paramuricea</taxon>
    </lineage>
</organism>
<keyword evidence="2" id="KW-0472">Membrane</keyword>
<accession>A0A6S7GT68</accession>
<comment type="caution">
    <text evidence="4">The sequence shown here is derived from an EMBL/GenBank/DDBJ whole genome shotgun (WGS) entry which is preliminary data.</text>
</comment>
<keyword evidence="2" id="KW-1133">Transmembrane helix</keyword>
<feature type="transmembrane region" description="Helical" evidence="2">
    <location>
        <begin position="88"/>
        <end position="108"/>
    </location>
</feature>
<evidence type="ECO:0000313" key="4">
    <source>
        <dbReference type="EMBL" id="CAB3993222.1"/>
    </source>
</evidence>
<feature type="signal peptide" evidence="3">
    <location>
        <begin position="1"/>
        <end position="21"/>
    </location>
</feature>
<feature type="chain" id="PRO_5044017261" evidence="3">
    <location>
        <begin position="22"/>
        <end position="382"/>
    </location>
</feature>
<proteinExistence type="predicted"/>
<reference evidence="4" key="1">
    <citation type="submission" date="2020-04" db="EMBL/GenBank/DDBJ databases">
        <authorList>
            <person name="Alioto T."/>
            <person name="Alioto T."/>
            <person name="Gomez Garrido J."/>
        </authorList>
    </citation>
    <scope>NUCLEOTIDE SEQUENCE</scope>
    <source>
        <strain evidence="4">A484AB</strain>
    </source>
</reference>
<protein>
    <submittedName>
        <fullName evidence="4">Uncharacterized protein</fullName>
    </submittedName>
</protein>
<dbReference type="EMBL" id="CACRXK020002211">
    <property type="protein sequence ID" value="CAB3993222.1"/>
    <property type="molecule type" value="Genomic_DNA"/>
</dbReference>
<dbReference type="AlphaFoldDB" id="A0A6S7GT68"/>
<sequence length="382" mass="41973">MNGRAILSAFVIFVAFVTVDCRKCYTSATSPDSKCPASKPKCCGTRRHGRHNRCAMSCVHFKCETNFDCDGLTCCSGNCSHNKNCLPVTTWGVVGIVVVSLFILLILFRSCQWCRKISKICRRQDTRTTSEEQANNEPPFEVFEFENHGFITPMAPPAYESVVQNTGSRTDGNPPVYNLNLQTIISNSSTNDPASNNFEVNISIRGSTLFNNDFPPSYSEISHSGDDDGQPPLYSSSQGGDFEERRMTLSYSDEPPPYSLNEESPNVTTTDESSNTTTDPGNITTDPISIDDDSTLGNDNSSFEELQTVSSSIPEADNDQNSRHSSNVYETAPDSCESTDEIVNNEQLCYNVNQDENTTSSDSSNTSSQCDSTVSETTTTHF</sequence>
<feature type="compositionally biased region" description="Low complexity" evidence="1">
    <location>
        <begin position="268"/>
        <end position="288"/>
    </location>
</feature>
<feature type="compositionally biased region" description="Polar residues" evidence="1">
    <location>
        <begin position="296"/>
        <end position="313"/>
    </location>
</feature>
<feature type="region of interest" description="Disordered" evidence="1">
    <location>
        <begin position="351"/>
        <end position="382"/>
    </location>
</feature>
<feature type="compositionally biased region" description="Low complexity" evidence="1">
    <location>
        <begin position="353"/>
        <end position="375"/>
    </location>
</feature>
<evidence type="ECO:0000256" key="3">
    <source>
        <dbReference type="SAM" id="SignalP"/>
    </source>
</evidence>
<evidence type="ECO:0000256" key="2">
    <source>
        <dbReference type="SAM" id="Phobius"/>
    </source>
</evidence>
<keyword evidence="2" id="KW-0812">Transmembrane</keyword>
<keyword evidence="3" id="KW-0732">Signal</keyword>
<feature type="region of interest" description="Disordered" evidence="1">
    <location>
        <begin position="215"/>
        <end position="335"/>
    </location>
</feature>
<evidence type="ECO:0000256" key="1">
    <source>
        <dbReference type="SAM" id="MobiDB-lite"/>
    </source>
</evidence>
<dbReference type="Proteomes" id="UP001152795">
    <property type="component" value="Unassembled WGS sequence"/>
</dbReference>
<evidence type="ECO:0000313" key="5">
    <source>
        <dbReference type="Proteomes" id="UP001152795"/>
    </source>
</evidence>
<name>A0A6S7GT68_PARCT</name>